<feature type="transmembrane region" description="Helical" evidence="1">
    <location>
        <begin position="262"/>
        <end position="283"/>
    </location>
</feature>
<evidence type="ECO:0000259" key="2">
    <source>
        <dbReference type="Pfam" id="PF06808"/>
    </source>
</evidence>
<keyword evidence="1" id="KW-1133">Transmembrane helix</keyword>
<dbReference type="PANTHER" id="PTHR43849:SF2">
    <property type="entry name" value="BLL3936 PROTEIN"/>
    <property type="match status" value="1"/>
</dbReference>
<dbReference type="OrthoDB" id="9759894at2"/>
<evidence type="ECO:0000256" key="1">
    <source>
        <dbReference type="SAM" id="Phobius"/>
    </source>
</evidence>
<proteinExistence type="predicted"/>
<feature type="transmembrane region" description="Helical" evidence="1">
    <location>
        <begin position="289"/>
        <end position="308"/>
    </location>
</feature>
<feature type="transmembrane region" description="Helical" evidence="1">
    <location>
        <begin position="391"/>
        <end position="416"/>
    </location>
</feature>
<feature type="transmembrane region" description="Helical" evidence="1">
    <location>
        <begin position="32"/>
        <end position="49"/>
    </location>
</feature>
<feature type="domain" description="TRAP C4-dicarboxylate transport system permease DctM subunit" evidence="2">
    <location>
        <begin position="102"/>
        <end position="530"/>
    </location>
</feature>
<keyword evidence="1" id="KW-0472">Membrane</keyword>
<dbReference type="NCBIfam" id="TIGR02123">
    <property type="entry name" value="TRAP_fused"/>
    <property type="match status" value="1"/>
</dbReference>
<feature type="transmembrane region" description="Helical" evidence="1">
    <location>
        <begin position="462"/>
        <end position="480"/>
    </location>
</feature>
<evidence type="ECO:0000313" key="3">
    <source>
        <dbReference type="EMBL" id="RNL82888.1"/>
    </source>
</evidence>
<feature type="transmembrane region" description="Helical" evidence="1">
    <location>
        <begin position="329"/>
        <end position="348"/>
    </location>
</feature>
<sequence length="627" mass="65802">MGFVVLGVAIALSGYQVYTALSLSLDSYLQRVIHLMFVLVLVFLTRPAARADWARRSPMAVVDLLLVCTALLVSLYPVVFFGDIVTRIGAPTALDLTMGTIAILLLIEACRRVIGLFMSVLVTAFLVYAWVGPLLPEMFAHRGYTFQRIVYHTYLFQEGIYGLPLGVAATFVFVFILFGALLQQTGGGSFFVGLAYCFTGRFTGGPAKGAVVGSAFMGSVSGSAIANTVTSGAFTIPLMKRVGYKPHEAGGVEAAASTGGQVLPPIMGAGAFIMAERLGVPYIEIVKVAIIPALMYFTVVFVFVDILARKRGIGGLPPEQLPRLRTTLAAGWHFLAPFVLLITLLLNYVTPLRAGLYAIALLFVVAMFRAASRLSWRDIGEVFVLAARNTLGVSVATAVAGIIVGMVGLTGLGLALSSAMLSLAGGSLLATLVMVALASLILGLGLPVTAAYIVLIVLAGPALQDLGIALIVAHMIVYWLSQDSNVTPPVALAAFSASGISGSDPMRTGVSAWKFAKGLYLIPLLMAYSPLLLNGTPGEVVWAVVSGMVGLVAAAVALEGFMRRRTLLVERVGLIAATLLILHPETWTDIAGMALATTLFAVQFLGRGNSAIAAEPASDSSPVGSPA</sequence>
<dbReference type="InterPro" id="IPR011853">
    <property type="entry name" value="TRAP_DctM-Dct_fused"/>
</dbReference>
<evidence type="ECO:0000313" key="4">
    <source>
        <dbReference type="Proteomes" id="UP000269198"/>
    </source>
</evidence>
<feature type="transmembrane region" description="Helical" evidence="1">
    <location>
        <begin position="114"/>
        <end position="131"/>
    </location>
</feature>
<reference evidence="3 4" key="1">
    <citation type="submission" date="2018-11" db="EMBL/GenBank/DDBJ databases">
        <title>The genome draft of YIM 96095.</title>
        <authorList>
            <person name="Tang S.-K."/>
            <person name="Chunyu W.-X."/>
            <person name="Feng Y.-Z."/>
        </authorList>
    </citation>
    <scope>NUCLEOTIDE SEQUENCE [LARGE SCALE GENOMIC DNA]</scope>
    <source>
        <strain evidence="3 4">YIM 96095</strain>
    </source>
</reference>
<feature type="transmembrane region" description="Helical" evidence="1">
    <location>
        <begin position="88"/>
        <end position="107"/>
    </location>
</feature>
<feature type="transmembrane region" description="Helical" evidence="1">
    <location>
        <begin position="160"/>
        <end position="182"/>
    </location>
</feature>
<feature type="transmembrane region" description="Helical" evidence="1">
    <location>
        <begin position="428"/>
        <end position="455"/>
    </location>
</feature>
<keyword evidence="4" id="KW-1185">Reference proteome</keyword>
<dbReference type="PANTHER" id="PTHR43849">
    <property type="entry name" value="BLL3936 PROTEIN"/>
    <property type="match status" value="1"/>
</dbReference>
<gene>
    <name evidence="3" type="ORF">EFW17_18115</name>
</gene>
<feature type="transmembrane region" description="Helical" evidence="1">
    <location>
        <begin position="61"/>
        <end position="82"/>
    </location>
</feature>
<organism evidence="3 4">
    <name type="scientific">Halostreptopolyspora alba</name>
    <dbReference type="NCBI Taxonomy" id="2487137"/>
    <lineage>
        <taxon>Bacteria</taxon>
        <taxon>Bacillati</taxon>
        <taxon>Actinomycetota</taxon>
        <taxon>Actinomycetes</taxon>
        <taxon>Streptosporangiales</taxon>
        <taxon>Nocardiopsidaceae</taxon>
        <taxon>Halostreptopolyspora</taxon>
    </lineage>
</organism>
<dbReference type="AlphaFoldDB" id="A0A3N0E4Y3"/>
<feature type="transmembrane region" description="Helical" evidence="1">
    <location>
        <begin position="354"/>
        <end position="371"/>
    </location>
</feature>
<keyword evidence="1" id="KW-0812">Transmembrane</keyword>
<dbReference type="EMBL" id="RJMB01000020">
    <property type="protein sequence ID" value="RNL82888.1"/>
    <property type="molecule type" value="Genomic_DNA"/>
</dbReference>
<name>A0A3N0E4Y3_9ACTN</name>
<feature type="transmembrane region" description="Helical" evidence="1">
    <location>
        <begin position="540"/>
        <end position="561"/>
    </location>
</feature>
<protein>
    <submittedName>
        <fullName evidence="3">TRAP transporter permease</fullName>
    </submittedName>
</protein>
<dbReference type="Pfam" id="PF06808">
    <property type="entry name" value="DctM"/>
    <property type="match status" value="1"/>
</dbReference>
<dbReference type="InterPro" id="IPR010656">
    <property type="entry name" value="DctM"/>
</dbReference>
<accession>A0A3N0E4Y3</accession>
<comment type="caution">
    <text evidence="3">The sequence shown here is derived from an EMBL/GenBank/DDBJ whole genome shotgun (WGS) entry which is preliminary data.</text>
</comment>
<dbReference type="Proteomes" id="UP000269198">
    <property type="component" value="Unassembled WGS sequence"/>
</dbReference>